<proteinExistence type="predicted"/>
<name>A0A1H4ANS9_9BURK</name>
<evidence type="ECO:0000313" key="2">
    <source>
        <dbReference type="Proteomes" id="UP000199002"/>
    </source>
</evidence>
<dbReference type="AlphaFoldDB" id="A0A1H4ANS9"/>
<protein>
    <submittedName>
        <fullName evidence="1">Uncharacterized protein</fullName>
    </submittedName>
</protein>
<dbReference type="Proteomes" id="UP000199002">
    <property type="component" value="Unassembled WGS sequence"/>
</dbReference>
<dbReference type="EMBL" id="FNQJ01000011">
    <property type="protein sequence ID" value="SEA37314.1"/>
    <property type="molecule type" value="Genomic_DNA"/>
</dbReference>
<sequence>MKMTEESMKVLEAGIPKLAQGAFQRAHYQALTTSGKVMRAVNGQLVETHADGTEKVVRTIHSPVKVAMGAKFKLKPRVTAAG</sequence>
<keyword evidence="2" id="KW-1185">Reference proteome</keyword>
<organism evidence="1 2">
    <name type="scientific">Acidovorax soli</name>
    <dbReference type="NCBI Taxonomy" id="592050"/>
    <lineage>
        <taxon>Bacteria</taxon>
        <taxon>Pseudomonadati</taxon>
        <taxon>Pseudomonadota</taxon>
        <taxon>Betaproteobacteria</taxon>
        <taxon>Burkholderiales</taxon>
        <taxon>Comamonadaceae</taxon>
        <taxon>Acidovorax</taxon>
    </lineage>
</organism>
<dbReference type="STRING" id="592050.SAMN05421875_11112"/>
<reference evidence="2" key="1">
    <citation type="submission" date="2016-10" db="EMBL/GenBank/DDBJ databases">
        <authorList>
            <person name="Varghese N."/>
            <person name="Submissions S."/>
        </authorList>
    </citation>
    <scope>NUCLEOTIDE SEQUENCE [LARGE SCALE GENOMIC DNA]</scope>
    <source>
        <strain evidence="2">DSM 25157</strain>
    </source>
</reference>
<dbReference type="GeneID" id="34232594"/>
<gene>
    <name evidence="1" type="ORF">SAMN05421875_11112</name>
</gene>
<accession>A0A1H4ANS9</accession>
<dbReference type="RefSeq" id="WP_092698067.1">
    <property type="nucleotide sequence ID" value="NZ_CAXIQL010000034.1"/>
</dbReference>
<evidence type="ECO:0000313" key="1">
    <source>
        <dbReference type="EMBL" id="SEA37314.1"/>
    </source>
</evidence>